<sequence length="165" mass="18937">MALQESGVGRALELTVSRGEKIKEKSTEDYGGVYYTNSLRVDRPIRLTGFTFFAPVTPGYTEYSVIVRKMRGEEVVGRFQVSKSMAELRGVTNQRIRINPPWQIPIEANVWYDVKFKIEGPKTPFLENKERDQVVYSDDPPRRALATFYFFTGSGQLPEYHFVLA</sequence>
<dbReference type="EMBL" id="LJIJ01000002">
    <property type="protein sequence ID" value="ODN06616.1"/>
    <property type="molecule type" value="Genomic_DNA"/>
</dbReference>
<protein>
    <submittedName>
        <fullName evidence="1">Uncharacterized protein</fullName>
    </submittedName>
</protein>
<dbReference type="InterPro" id="IPR038648">
    <property type="entry name" value="PHR_sf"/>
</dbReference>
<name>A0A1D2NNV2_ORCCI</name>
<dbReference type="Proteomes" id="UP000094527">
    <property type="component" value="Unassembled WGS sequence"/>
</dbReference>
<dbReference type="OrthoDB" id="8291435at2759"/>
<organism evidence="1 2">
    <name type="scientific">Orchesella cincta</name>
    <name type="common">Springtail</name>
    <name type="synonym">Podura cincta</name>
    <dbReference type="NCBI Taxonomy" id="48709"/>
    <lineage>
        <taxon>Eukaryota</taxon>
        <taxon>Metazoa</taxon>
        <taxon>Ecdysozoa</taxon>
        <taxon>Arthropoda</taxon>
        <taxon>Hexapoda</taxon>
        <taxon>Collembola</taxon>
        <taxon>Entomobryomorpha</taxon>
        <taxon>Entomobryoidea</taxon>
        <taxon>Orchesellidae</taxon>
        <taxon>Orchesellinae</taxon>
        <taxon>Orchesella</taxon>
    </lineage>
</organism>
<proteinExistence type="predicted"/>
<comment type="caution">
    <text evidence="1">The sequence shown here is derived from an EMBL/GenBank/DDBJ whole genome shotgun (WGS) entry which is preliminary data.</text>
</comment>
<reference evidence="1 2" key="1">
    <citation type="journal article" date="2016" name="Genome Biol. Evol.">
        <title>Gene Family Evolution Reflects Adaptation to Soil Environmental Stressors in the Genome of the Collembolan Orchesella cincta.</title>
        <authorList>
            <person name="Faddeeva-Vakhrusheva A."/>
            <person name="Derks M.F."/>
            <person name="Anvar S.Y."/>
            <person name="Agamennone V."/>
            <person name="Suring W."/>
            <person name="Smit S."/>
            <person name="van Straalen N.M."/>
            <person name="Roelofs D."/>
        </authorList>
    </citation>
    <scope>NUCLEOTIDE SEQUENCE [LARGE SCALE GENOMIC DNA]</scope>
    <source>
        <tissue evidence="1">Mixed pool</tissue>
    </source>
</reference>
<gene>
    <name evidence="1" type="ORF">Ocin01_00099</name>
</gene>
<evidence type="ECO:0000313" key="2">
    <source>
        <dbReference type="Proteomes" id="UP000094527"/>
    </source>
</evidence>
<accession>A0A1D2NNV2</accession>
<evidence type="ECO:0000313" key="1">
    <source>
        <dbReference type="EMBL" id="ODN06616.1"/>
    </source>
</evidence>
<dbReference type="OMA" id="KSTEDYG"/>
<keyword evidence="2" id="KW-1185">Reference proteome</keyword>
<dbReference type="STRING" id="48709.A0A1D2NNV2"/>
<dbReference type="Gene3D" id="2.60.120.820">
    <property type="entry name" value="PHR domain"/>
    <property type="match status" value="1"/>
</dbReference>
<dbReference type="AlphaFoldDB" id="A0A1D2NNV2"/>